<dbReference type="EMBL" id="JAKWBL010000001">
    <property type="protein sequence ID" value="MCH5596473.1"/>
    <property type="molecule type" value="Genomic_DNA"/>
</dbReference>
<dbReference type="GO" id="GO:0016757">
    <property type="term" value="F:glycosyltransferase activity"/>
    <property type="evidence" value="ECO:0007669"/>
    <property type="project" value="UniProtKB-KW"/>
</dbReference>
<keyword evidence="2" id="KW-0328">Glycosyltransferase</keyword>
<dbReference type="EC" id="2.4.99.-" evidence="2"/>
<name>A0ABS9SDQ8_9BACT</name>
<keyword evidence="1" id="KW-1133">Transmembrane helix</keyword>
<dbReference type="Pfam" id="PF01790">
    <property type="entry name" value="LGT"/>
    <property type="match status" value="1"/>
</dbReference>
<dbReference type="Proteomes" id="UP001202248">
    <property type="component" value="Unassembled WGS sequence"/>
</dbReference>
<protein>
    <submittedName>
        <fullName evidence="2">Prolipoprotein diacylglyceryl transferase</fullName>
        <ecNumber evidence="2">2.4.99.-</ecNumber>
    </submittedName>
</protein>
<keyword evidence="1" id="KW-0472">Membrane</keyword>
<feature type="transmembrane region" description="Helical" evidence="1">
    <location>
        <begin position="80"/>
        <end position="97"/>
    </location>
</feature>
<comment type="caution">
    <text evidence="2">The sequence shown here is derived from an EMBL/GenBank/DDBJ whole genome shotgun (WGS) entry which is preliminary data.</text>
</comment>
<gene>
    <name evidence="2" type="ORF">MKP09_00295</name>
</gene>
<evidence type="ECO:0000256" key="1">
    <source>
        <dbReference type="SAM" id="Phobius"/>
    </source>
</evidence>
<proteinExistence type="predicted"/>
<keyword evidence="1" id="KW-0812">Transmembrane</keyword>
<evidence type="ECO:0000313" key="2">
    <source>
        <dbReference type="EMBL" id="MCH5596473.1"/>
    </source>
</evidence>
<reference evidence="2 3" key="1">
    <citation type="submission" date="2022-02" db="EMBL/GenBank/DDBJ databases">
        <authorList>
            <person name="Min J."/>
        </authorList>
    </citation>
    <scope>NUCLEOTIDE SEQUENCE [LARGE SCALE GENOMIC DNA]</scope>
    <source>
        <strain evidence="2 3">GR10-1</strain>
    </source>
</reference>
<keyword evidence="3" id="KW-1185">Reference proteome</keyword>
<keyword evidence="2" id="KW-0808">Transferase</keyword>
<organism evidence="2 3">
    <name type="scientific">Niabella ginsengisoli</name>
    <dbReference type="NCBI Taxonomy" id="522298"/>
    <lineage>
        <taxon>Bacteria</taxon>
        <taxon>Pseudomonadati</taxon>
        <taxon>Bacteroidota</taxon>
        <taxon>Chitinophagia</taxon>
        <taxon>Chitinophagales</taxon>
        <taxon>Chitinophagaceae</taxon>
        <taxon>Niabella</taxon>
    </lineage>
</organism>
<accession>A0ABS9SDQ8</accession>
<sequence>MDATAPGFMIAYCIGRLGCHVSGDGDWGRINNVEKPFAWIPDGFWAYQYPHNLIREGSIMLRCDWGNYCYQLDQAVFPTSLWEAIICFLLFLLLWSWRKK</sequence>
<evidence type="ECO:0000313" key="3">
    <source>
        <dbReference type="Proteomes" id="UP001202248"/>
    </source>
</evidence>
<dbReference type="InterPro" id="IPR001640">
    <property type="entry name" value="Lgt"/>
</dbReference>